<dbReference type="InterPro" id="IPR009057">
    <property type="entry name" value="Homeodomain-like_sf"/>
</dbReference>
<feature type="compositionally biased region" description="Gly residues" evidence="3">
    <location>
        <begin position="185"/>
        <end position="195"/>
    </location>
</feature>
<protein>
    <submittedName>
        <fullName evidence="5">TetR family transcriptional regulator</fullName>
    </submittedName>
</protein>
<evidence type="ECO:0000256" key="1">
    <source>
        <dbReference type="ARBA" id="ARBA00023125"/>
    </source>
</evidence>
<name>A0A938YNX8_9ACTN</name>
<evidence type="ECO:0000313" key="5">
    <source>
        <dbReference type="EMBL" id="MBM9476832.1"/>
    </source>
</evidence>
<evidence type="ECO:0000259" key="4">
    <source>
        <dbReference type="PROSITE" id="PS50977"/>
    </source>
</evidence>
<keyword evidence="1 2" id="KW-0238">DNA-binding</keyword>
<organism evidence="5 6">
    <name type="scientific">Nakamurella flavida</name>
    <dbReference type="NCBI Taxonomy" id="363630"/>
    <lineage>
        <taxon>Bacteria</taxon>
        <taxon>Bacillati</taxon>
        <taxon>Actinomycetota</taxon>
        <taxon>Actinomycetes</taxon>
        <taxon>Nakamurellales</taxon>
        <taxon>Nakamurellaceae</taxon>
        <taxon>Nakamurella</taxon>
    </lineage>
</organism>
<dbReference type="SUPFAM" id="SSF46689">
    <property type="entry name" value="Homeodomain-like"/>
    <property type="match status" value="1"/>
</dbReference>
<dbReference type="InterPro" id="IPR041678">
    <property type="entry name" value="TetR_C_16"/>
</dbReference>
<comment type="caution">
    <text evidence="5">The sequence shown here is derived from an EMBL/GenBank/DDBJ whole genome shotgun (WGS) entry which is preliminary data.</text>
</comment>
<dbReference type="SUPFAM" id="SSF48498">
    <property type="entry name" value="Tetracyclin repressor-like, C-terminal domain"/>
    <property type="match status" value="1"/>
</dbReference>
<keyword evidence="6" id="KW-1185">Reference proteome</keyword>
<dbReference type="EMBL" id="JAERWL010000008">
    <property type="protein sequence ID" value="MBM9476832.1"/>
    <property type="molecule type" value="Genomic_DNA"/>
</dbReference>
<dbReference type="Pfam" id="PF17920">
    <property type="entry name" value="TetR_C_16"/>
    <property type="match status" value="1"/>
</dbReference>
<dbReference type="Pfam" id="PF00440">
    <property type="entry name" value="TetR_N"/>
    <property type="match status" value="1"/>
</dbReference>
<dbReference type="InterPro" id="IPR050109">
    <property type="entry name" value="HTH-type_TetR-like_transc_reg"/>
</dbReference>
<accession>A0A938YNX8</accession>
<dbReference type="PANTHER" id="PTHR30055">
    <property type="entry name" value="HTH-TYPE TRANSCRIPTIONAL REGULATOR RUTR"/>
    <property type="match status" value="1"/>
</dbReference>
<feature type="region of interest" description="Disordered" evidence="3">
    <location>
        <begin position="1"/>
        <end position="38"/>
    </location>
</feature>
<gene>
    <name evidence="5" type="ORF">JL107_10275</name>
</gene>
<dbReference type="GO" id="GO:0000976">
    <property type="term" value="F:transcription cis-regulatory region binding"/>
    <property type="evidence" value="ECO:0007669"/>
    <property type="project" value="TreeGrafter"/>
</dbReference>
<feature type="compositionally biased region" description="Basic and acidic residues" evidence="3">
    <location>
        <begin position="22"/>
        <end position="38"/>
    </location>
</feature>
<dbReference type="PANTHER" id="PTHR30055:SF235">
    <property type="entry name" value="TRANSCRIPTIONAL REGULATORY PROTEIN"/>
    <property type="match status" value="1"/>
</dbReference>
<proteinExistence type="predicted"/>
<sequence length="269" mass="27441">MNGHGDEAPAAGPGGIGPADPRPTEPEAGTPRRRDAAGTRRLLLAAARRRFAADGYRSTTVRDISEEAGVNVALIARYFGSKEGLFEACLTGVADDLGNSVPPDTTLAQVPALLAARVGGSRGAPASTQLVLLLRTSGDERAEEIRRDILLTFARRLAGIAGWRPPADPTPADPTSTDPTPPGSPTGGASIGGVATGDAPGTPQDADRLLLRAQIVLSATFGLSLLRATTRLEPLASAGPAELAEPFADLISALLGAPGPDPDEAPRSA</sequence>
<dbReference type="Proteomes" id="UP000663801">
    <property type="component" value="Unassembled WGS sequence"/>
</dbReference>
<dbReference type="InterPro" id="IPR001647">
    <property type="entry name" value="HTH_TetR"/>
</dbReference>
<dbReference type="GO" id="GO:0003700">
    <property type="term" value="F:DNA-binding transcription factor activity"/>
    <property type="evidence" value="ECO:0007669"/>
    <property type="project" value="TreeGrafter"/>
</dbReference>
<feature type="region of interest" description="Disordered" evidence="3">
    <location>
        <begin position="162"/>
        <end position="205"/>
    </location>
</feature>
<feature type="domain" description="HTH tetR-type" evidence="4">
    <location>
        <begin position="37"/>
        <end position="97"/>
    </location>
</feature>
<reference evidence="5" key="1">
    <citation type="submission" date="2021-01" db="EMBL/GenBank/DDBJ databases">
        <title>KCTC 19127 draft genome.</title>
        <authorList>
            <person name="An D."/>
        </authorList>
    </citation>
    <scope>NUCLEOTIDE SEQUENCE</scope>
    <source>
        <strain evidence="5">KCTC 19127</strain>
    </source>
</reference>
<dbReference type="AlphaFoldDB" id="A0A938YNX8"/>
<evidence type="ECO:0000256" key="3">
    <source>
        <dbReference type="SAM" id="MobiDB-lite"/>
    </source>
</evidence>
<evidence type="ECO:0000256" key="2">
    <source>
        <dbReference type="PROSITE-ProRule" id="PRU00335"/>
    </source>
</evidence>
<dbReference type="RefSeq" id="WP_205256927.1">
    <property type="nucleotide sequence ID" value="NZ_BAAAPV010000004.1"/>
</dbReference>
<feature type="DNA-binding region" description="H-T-H motif" evidence="2">
    <location>
        <begin position="60"/>
        <end position="79"/>
    </location>
</feature>
<dbReference type="InterPro" id="IPR036271">
    <property type="entry name" value="Tet_transcr_reg_TetR-rel_C_sf"/>
</dbReference>
<dbReference type="PRINTS" id="PR00455">
    <property type="entry name" value="HTHTETR"/>
</dbReference>
<dbReference type="Gene3D" id="1.10.357.10">
    <property type="entry name" value="Tetracycline Repressor, domain 2"/>
    <property type="match status" value="2"/>
</dbReference>
<evidence type="ECO:0000313" key="6">
    <source>
        <dbReference type="Proteomes" id="UP000663801"/>
    </source>
</evidence>
<dbReference type="PROSITE" id="PS50977">
    <property type="entry name" value="HTH_TETR_2"/>
    <property type="match status" value="1"/>
</dbReference>